<keyword evidence="3 4" id="KW-0378">Hydrolase</keyword>
<organism evidence="5 6">
    <name type="scientific">Lysobacter arenosi</name>
    <dbReference type="NCBI Taxonomy" id="2795387"/>
    <lineage>
        <taxon>Bacteria</taxon>
        <taxon>Pseudomonadati</taxon>
        <taxon>Pseudomonadota</taxon>
        <taxon>Gammaproteobacteria</taxon>
        <taxon>Lysobacterales</taxon>
        <taxon>Lysobacteraceae</taxon>
        <taxon>Lysobacter</taxon>
    </lineage>
</organism>
<comment type="function">
    <text evidence="4">Removes the phosphate from trehalose 6-phosphate to produce free trehalose.</text>
</comment>
<dbReference type="InterPro" id="IPR023214">
    <property type="entry name" value="HAD_sf"/>
</dbReference>
<comment type="cofactor">
    <cofactor evidence="4">
        <name>Mg(2+)</name>
        <dbReference type="ChEBI" id="CHEBI:18420"/>
    </cofactor>
</comment>
<reference evidence="5 6" key="1">
    <citation type="submission" date="2021-02" db="EMBL/GenBank/DDBJ databases">
        <title>Lysobacter arenosi sp. nov., isolated from soil of gangwondo yeongwol, south Korea.</title>
        <authorList>
            <person name="Kim K.R."/>
            <person name="Kim K.H."/>
            <person name="Jeon C.O."/>
        </authorList>
    </citation>
    <scope>NUCLEOTIDE SEQUENCE [LARGE SCALE GENOMIC DNA]</scope>
    <source>
        <strain evidence="5 6">R7</strain>
    </source>
</reference>
<evidence type="ECO:0000256" key="4">
    <source>
        <dbReference type="RuleBase" id="RU361117"/>
    </source>
</evidence>
<sequence length="247" mass="25945">MSSRHPHLPLPPAVAPDWALFLDVDGTLLDFADAPGDVAVEPGLIDTLAILHGRLDGALALVSGRNLAQLDALFAPLHLPAVGLHGLERRDDGHVEQHARAPALDGVLASARALAAKYPGARIEDKGIGLALHWRGAPAAEEPLHEFATSALIDLPGYHLQPGNRVIELRPDGANKGAAVLDLLALPPFHGRRPVFVGDDLTDEHGFAAVGSHGGFGILVGSRQPSVARYGLHDPAAVRAWLDDSIA</sequence>
<evidence type="ECO:0000256" key="2">
    <source>
        <dbReference type="ARBA" id="ARBA00008770"/>
    </source>
</evidence>
<dbReference type="CDD" id="cd01627">
    <property type="entry name" value="HAD_TPP"/>
    <property type="match status" value="1"/>
</dbReference>
<comment type="catalytic activity">
    <reaction evidence="4">
        <text>alpha,alpha-trehalose 6-phosphate + H2O = alpha,alpha-trehalose + phosphate</text>
        <dbReference type="Rhea" id="RHEA:23420"/>
        <dbReference type="ChEBI" id="CHEBI:15377"/>
        <dbReference type="ChEBI" id="CHEBI:16551"/>
        <dbReference type="ChEBI" id="CHEBI:43474"/>
        <dbReference type="ChEBI" id="CHEBI:58429"/>
        <dbReference type="EC" id="3.1.3.12"/>
    </reaction>
</comment>
<name>A0ABX7R5Y5_9GAMM</name>
<dbReference type="InterPro" id="IPR006379">
    <property type="entry name" value="HAD-SF_hydro_IIB"/>
</dbReference>
<comment type="pathway">
    <text evidence="1 4">Glycan biosynthesis; trehalose biosynthesis.</text>
</comment>
<dbReference type="SUPFAM" id="SSF56784">
    <property type="entry name" value="HAD-like"/>
    <property type="match status" value="1"/>
</dbReference>
<proteinExistence type="inferred from homology"/>
<dbReference type="InterPro" id="IPR003337">
    <property type="entry name" value="Trehalose_PPase"/>
</dbReference>
<gene>
    <name evidence="5" type="primary">otsB</name>
    <name evidence="5" type="ORF">HIV01_009690</name>
</gene>
<dbReference type="Pfam" id="PF02358">
    <property type="entry name" value="Trehalose_PPase"/>
    <property type="match status" value="1"/>
</dbReference>
<keyword evidence="4" id="KW-0460">Magnesium</keyword>
<dbReference type="EC" id="3.1.3.12" evidence="4"/>
<accession>A0ABX7R5Y5</accession>
<dbReference type="NCBIfam" id="TIGR00685">
    <property type="entry name" value="T6PP"/>
    <property type="match status" value="1"/>
</dbReference>
<evidence type="ECO:0000256" key="1">
    <source>
        <dbReference type="ARBA" id="ARBA00005199"/>
    </source>
</evidence>
<evidence type="ECO:0000313" key="5">
    <source>
        <dbReference type="EMBL" id="QSX73533.1"/>
    </source>
</evidence>
<comment type="similarity">
    <text evidence="2 4">Belongs to the trehalose phosphatase family.</text>
</comment>
<dbReference type="GO" id="GO:0004805">
    <property type="term" value="F:trehalose-phosphatase activity"/>
    <property type="evidence" value="ECO:0007669"/>
    <property type="project" value="UniProtKB-EC"/>
</dbReference>
<dbReference type="Proteomes" id="UP000663400">
    <property type="component" value="Chromosome"/>
</dbReference>
<keyword evidence="4" id="KW-0479">Metal-binding</keyword>
<evidence type="ECO:0000256" key="3">
    <source>
        <dbReference type="ARBA" id="ARBA00022801"/>
    </source>
</evidence>
<dbReference type="Gene3D" id="3.40.50.1000">
    <property type="entry name" value="HAD superfamily/HAD-like"/>
    <property type="match status" value="1"/>
</dbReference>
<dbReference type="InterPro" id="IPR044651">
    <property type="entry name" value="OTSB-like"/>
</dbReference>
<evidence type="ECO:0000313" key="6">
    <source>
        <dbReference type="Proteomes" id="UP000663400"/>
    </source>
</evidence>
<protein>
    <recommendedName>
        <fullName evidence="4">Trehalose 6-phosphate phosphatase</fullName>
        <ecNumber evidence="4">3.1.3.12</ecNumber>
    </recommendedName>
</protein>
<dbReference type="PANTHER" id="PTHR43768:SF3">
    <property type="entry name" value="TREHALOSE 6-PHOSPHATE PHOSPHATASE"/>
    <property type="match status" value="1"/>
</dbReference>
<dbReference type="Gene3D" id="3.30.70.1020">
    <property type="entry name" value="Trehalose-6-phosphate phosphatase related protein, domain 2"/>
    <property type="match status" value="1"/>
</dbReference>
<keyword evidence="6" id="KW-1185">Reference proteome</keyword>
<dbReference type="RefSeq" id="WP_200606733.1">
    <property type="nucleotide sequence ID" value="NZ_CP071517.1"/>
</dbReference>
<dbReference type="EMBL" id="CP071517">
    <property type="protein sequence ID" value="QSX73533.1"/>
    <property type="molecule type" value="Genomic_DNA"/>
</dbReference>
<dbReference type="NCBIfam" id="TIGR01484">
    <property type="entry name" value="HAD-SF-IIB"/>
    <property type="match status" value="1"/>
</dbReference>
<dbReference type="PANTHER" id="PTHR43768">
    <property type="entry name" value="TREHALOSE 6-PHOSPHATE PHOSPHATASE"/>
    <property type="match status" value="1"/>
</dbReference>
<dbReference type="InterPro" id="IPR036412">
    <property type="entry name" value="HAD-like_sf"/>
</dbReference>